<dbReference type="Proteomes" id="UP000002280">
    <property type="component" value="Chromosome 3"/>
</dbReference>
<sequence>MAGAPLPLSPRELANGCFLLGSPRSSPFSCGHWRNFVTSSWPCTTLTLLRSKMNWSRSCWSMDEMQPLLRLLKTRSFLGRTRRSMALLTGQLVEVQNWLCWEGSLSILFLAYTSLPDLDIKLASQPSMERDTVPMM</sequence>
<reference evidence="1" key="3">
    <citation type="submission" date="2025-09" db="UniProtKB">
        <authorList>
            <consortium name="Ensembl"/>
        </authorList>
    </citation>
    <scope>IDENTIFICATION</scope>
</reference>
<evidence type="ECO:0000313" key="2">
    <source>
        <dbReference type="Proteomes" id="UP000002280"/>
    </source>
</evidence>
<organism evidence="1 2">
    <name type="scientific">Monodelphis domestica</name>
    <name type="common">Gray short-tailed opossum</name>
    <dbReference type="NCBI Taxonomy" id="13616"/>
    <lineage>
        <taxon>Eukaryota</taxon>
        <taxon>Metazoa</taxon>
        <taxon>Chordata</taxon>
        <taxon>Craniata</taxon>
        <taxon>Vertebrata</taxon>
        <taxon>Euteleostomi</taxon>
        <taxon>Mammalia</taxon>
        <taxon>Metatheria</taxon>
        <taxon>Didelphimorphia</taxon>
        <taxon>Didelphidae</taxon>
        <taxon>Monodelphis</taxon>
    </lineage>
</organism>
<dbReference type="InParanoid" id="A0A5F8H4Y7"/>
<reference evidence="1 2" key="1">
    <citation type="journal article" date="2007" name="Nature">
        <title>Genome of the marsupial Monodelphis domestica reveals innovation in non-coding sequences.</title>
        <authorList>
            <person name="Mikkelsen T.S."/>
            <person name="Wakefield M.J."/>
            <person name="Aken B."/>
            <person name="Amemiya C.T."/>
            <person name="Chang J.L."/>
            <person name="Duke S."/>
            <person name="Garber M."/>
            <person name="Gentles A.J."/>
            <person name="Goodstadt L."/>
            <person name="Heger A."/>
            <person name="Jurka J."/>
            <person name="Kamal M."/>
            <person name="Mauceli E."/>
            <person name="Searle S.M."/>
            <person name="Sharpe T."/>
            <person name="Baker M.L."/>
            <person name="Batzer M.A."/>
            <person name="Benos P.V."/>
            <person name="Belov K."/>
            <person name="Clamp M."/>
            <person name="Cook A."/>
            <person name="Cuff J."/>
            <person name="Das R."/>
            <person name="Davidow L."/>
            <person name="Deakin J.E."/>
            <person name="Fazzari M.J."/>
            <person name="Glass J.L."/>
            <person name="Grabherr M."/>
            <person name="Greally J.M."/>
            <person name="Gu W."/>
            <person name="Hore T.A."/>
            <person name="Huttley G.A."/>
            <person name="Kleber M."/>
            <person name="Jirtle R.L."/>
            <person name="Koina E."/>
            <person name="Lee J.T."/>
            <person name="Mahony S."/>
            <person name="Marra M.A."/>
            <person name="Miller R.D."/>
            <person name="Nicholls R.D."/>
            <person name="Oda M."/>
            <person name="Papenfuss A.T."/>
            <person name="Parra Z.E."/>
            <person name="Pollock D.D."/>
            <person name="Ray D.A."/>
            <person name="Schein J.E."/>
            <person name="Speed T.P."/>
            <person name="Thompson K."/>
            <person name="VandeBerg J.L."/>
            <person name="Wade C.M."/>
            <person name="Walker J.A."/>
            <person name="Waters P.D."/>
            <person name="Webber C."/>
            <person name="Weidman J.R."/>
            <person name="Xie X."/>
            <person name="Zody M.C."/>
            <person name="Baldwin J."/>
            <person name="Abdouelleil A."/>
            <person name="Abdulkadir J."/>
            <person name="Abebe A."/>
            <person name="Abera B."/>
            <person name="Abreu J."/>
            <person name="Acer S.C."/>
            <person name="Aftuck L."/>
            <person name="Alexander A."/>
            <person name="An P."/>
            <person name="Anderson E."/>
            <person name="Anderson S."/>
            <person name="Arachi H."/>
            <person name="Azer M."/>
            <person name="Bachantsang P."/>
            <person name="Barry A."/>
            <person name="Bayul T."/>
            <person name="Berlin A."/>
            <person name="Bessette D."/>
            <person name="Bloom T."/>
            <person name="Bloom T."/>
            <person name="Boguslavskiy L."/>
            <person name="Bonnet C."/>
            <person name="Boukhgalter B."/>
            <person name="Bourzgui I."/>
            <person name="Brown A."/>
            <person name="Cahill P."/>
            <person name="Channer S."/>
            <person name="Cheshatsang Y."/>
            <person name="Chuda L."/>
            <person name="Citroen M."/>
            <person name="Collymore A."/>
            <person name="Cooke P."/>
            <person name="Costello M."/>
            <person name="D'Aco K."/>
            <person name="Daza R."/>
            <person name="De Haan G."/>
            <person name="DeGray S."/>
            <person name="DeMaso C."/>
            <person name="Dhargay N."/>
            <person name="Dooley K."/>
            <person name="Dooley E."/>
            <person name="Doricent M."/>
            <person name="Dorje P."/>
            <person name="Dorjee K."/>
            <person name="Dupes A."/>
            <person name="Elong R."/>
            <person name="Falk J."/>
            <person name="Farina A."/>
            <person name="Faro S."/>
            <person name="Ferguson D."/>
            <person name="Fisher S."/>
            <person name="Foley C.D."/>
            <person name="Franke A."/>
            <person name="Friedrich D."/>
            <person name="Gadbois L."/>
            <person name="Gearin G."/>
            <person name="Gearin C.R."/>
            <person name="Giannoukos G."/>
            <person name="Goode T."/>
            <person name="Graham J."/>
            <person name="Grandbois E."/>
            <person name="Grewal S."/>
            <person name="Gyaltsen K."/>
            <person name="Hafez N."/>
            <person name="Hagos B."/>
            <person name="Hall J."/>
            <person name="Henson C."/>
            <person name="Hollinger A."/>
            <person name="Honan T."/>
            <person name="Huard M.D."/>
            <person name="Hughes L."/>
            <person name="Hurhula B."/>
            <person name="Husby M.E."/>
            <person name="Kamat A."/>
            <person name="Kanga B."/>
            <person name="Kashin S."/>
            <person name="Khazanovich D."/>
            <person name="Kisner P."/>
            <person name="Lance K."/>
            <person name="Lara M."/>
            <person name="Lee W."/>
            <person name="Lennon N."/>
            <person name="Letendre F."/>
            <person name="LeVine R."/>
            <person name="Lipovsky A."/>
            <person name="Liu X."/>
            <person name="Liu J."/>
            <person name="Liu S."/>
            <person name="Lokyitsang T."/>
            <person name="Lokyitsang Y."/>
            <person name="Lubonja R."/>
            <person name="Lui A."/>
            <person name="MacDonald P."/>
            <person name="Magnisalis V."/>
            <person name="Maru K."/>
            <person name="Matthews C."/>
            <person name="McCusker W."/>
            <person name="McDonough S."/>
            <person name="Mehta T."/>
            <person name="Meldrim J."/>
            <person name="Meneus L."/>
            <person name="Mihai O."/>
            <person name="Mihalev A."/>
            <person name="Mihova T."/>
            <person name="Mittelman R."/>
            <person name="Mlenga V."/>
            <person name="Montmayeur A."/>
            <person name="Mulrain L."/>
            <person name="Navidi A."/>
            <person name="Naylor J."/>
            <person name="Negash T."/>
            <person name="Nguyen T."/>
            <person name="Nguyen N."/>
            <person name="Nicol R."/>
            <person name="Norbu C."/>
            <person name="Norbu N."/>
            <person name="Novod N."/>
            <person name="O'Neill B."/>
            <person name="Osman S."/>
            <person name="Markiewicz E."/>
            <person name="Oyono O.L."/>
            <person name="Patti C."/>
            <person name="Phunkhang P."/>
            <person name="Pierre F."/>
            <person name="Priest M."/>
            <person name="Raghuraman S."/>
            <person name="Rege F."/>
            <person name="Reyes R."/>
            <person name="Rise C."/>
            <person name="Rogov P."/>
            <person name="Ross K."/>
            <person name="Ryan E."/>
            <person name="Settipalli S."/>
            <person name="Shea T."/>
            <person name="Sherpa N."/>
            <person name="Shi L."/>
            <person name="Shih D."/>
            <person name="Sparrow T."/>
            <person name="Spaulding J."/>
            <person name="Stalker J."/>
            <person name="Stange-Thomann N."/>
            <person name="Stavropoulos S."/>
            <person name="Stone C."/>
            <person name="Strader C."/>
            <person name="Tesfaye S."/>
            <person name="Thomson T."/>
            <person name="Thoulutsang Y."/>
            <person name="Thoulutsang D."/>
            <person name="Topham K."/>
            <person name="Topping I."/>
            <person name="Tsamla T."/>
            <person name="Vassiliev H."/>
            <person name="Vo A."/>
            <person name="Wangchuk T."/>
            <person name="Wangdi T."/>
            <person name="Weiand M."/>
            <person name="Wilkinson J."/>
            <person name="Wilson A."/>
            <person name="Yadav S."/>
            <person name="Young G."/>
            <person name="Yu Q."/>
            <person name="Zembek L."/>
            <person name="Zhong D."/>
            <person name="Zimmer A."/>
            <person name="Zwirko Z."/>
            <person name="Jaffe D.B."/>
            <person name="Alvarez P."/>
            <person name="Brockman W."/>
            <person name="Butler J."/>
            <person name="Chin C."/>
            <person name="Gnerre S."/>
            <person name="MacCallum I."/>
            <person name="Graves J.A."/>
            <person name="Ponting C.P."/>
            <person name="Breen M."/>
            <person name="Samollow P.B."/>
            <person name="Lander E.S."/>
            <person name="Lindblad-Toh K."/>
        </authorList>
    </citation>
    <scope>NUCLEOTIDE SEQUENCE [LARGE SCALE GENOMIC DNA]</scope>
</reference>
<reference evidence="1" key="2">
    <citation type="submission" date="2025-08" db="UniProtKB">
        <authorList>
            <consortium name="Ensembl"/>
        </authorList>
    </citation>
    <scope>IDENTIFICATION</scope>
</reference>
<dbReference type="AlphaFoldDB" id="A0A5F8H4Y7"/>
<evidence type="ECO:0000313" key="1">
    <source>
        <dbReference type="Ensembl" id="ENSMODP00000054604.1"/>
    </source>
</evidence>
<dbReference type="Ensembl" id="ENSMODT00000055017.1">
    <property type="protein sequence ID" value="ENSMODP00000054604.1"/>
    <property type="gene ID" value="ENSMODG00000044683.1"/>
</dbReference>
<proteinExistence type="predicted"/>
<protein>
    <submittedName>
        <fullName evidence="1">Uncharacterized protein</fullName>
    </submittedName>
</protein>
<keyword evidence="2" id="KW-1185">Reference proteome</keyword>
<name>A0A5F8H4Y7_MONDO</name>
<accession>A0A5F8H4Y7</accession>
<dbReference type="Bgee" id="ENSMODG00000044683">
    <property type="expression patterns" value="Expressed in cerebellum and 13 other cell types or tissues"/>
</dbReference>